<dbReference type="GO" id="GO:0006508">
    <property type="term" value="P:proteolysis"/>
    <property type="evidence" value="ECO:0007669"/>
    <property type="project" value="UniProtKB-KW"/>
</dbReference>
<reference evidence="9 10" key="1">
    <citation type="submission" date="2023-11" db="EMBL/GenBank/DDBJ databases">
        <title>Unpublished Manusciprt.</title>
        <authorList>
            <person name="Saticioglu I.B."/>
            <person name="Ay H."/>
            <person name="Ajmi N."/>
            <person name="Altun S."/>
            <person name="Duman M."/>
        </authorList>
    </citation>
    <scope>NUCLEOTIDE SEQUENCE [LARGE SCALE GENOMIC DNA]</scope>
    <source>
        <strain evidence="9 10">Fl-318</strain>
    </source>
</reference>
<feature type="transmembrane region" description="Helical" evidence="7">
    <location>
        <begin position="328"/>
        <end position="350"/>
    </location>
</feature>
<gene>
    <name evidence="9" type="ORF">SGQ83_11625</name>
</gene>
<evidence type="ECO:0000313" key="9">
    <source>
        <dbReference type="EMBL" id="MDX6190000.1"/>
    </source>
</evidence>
<feature type="domain" description="Peptidase S54 rhomboid" evidence="8">
    <location>
        <begin position="369"/>
        <end position="505"/>
    </location>
</feature>
<comment type="subcellular location">
    <subcellularLocation>
        <location evidence="1">Membrane</location>
        <topology evidence="1">Multi-pass membrane protein</topology>
    </subcellularLocation>
</comment>
<keyword evidence="9" id="KW-0645">Protease</keyword>
<dbReference type="Gene3D" id="1.20.1540.10">
    <property type="entry name" value="Rhomboid-like"/>
    <property type="match status" value="1"/>
</dbReference>
<feature type="transmembrane region" description="Helical" evidence="7">
    <location>
        <begin position="465"/>
        <end position="485"/>
    </location>
</feature>
<dbReference type="SUPFAM" id="SSF144091">
    <property type="entry name" value="Rhomboid-like"/>
    <property type="match status" value="1"/>
</dbReference>
<feature type="transmembrane region" description="Helical" evidence="7">
    <location>
        <begin position="412"/>
        <end position="429"/>
    </location>
</feature>
<feature type="transmembrane region" description="Helical" evidence="7">
    <location>
        <begin position="49"/>
        <end position="66"/>
    </location>
</feature>
<feature type="transmembrane region" description="Helical" evidence="7">
    <location>
        <begin position="491"/>
        <end position="508"/>
    </location>
</feature>
<comment type="caution">
    <text evidence="9">The sequence shown here is derived from an EMBL/GenBank/DDBJ whole genome shotgun (WGS) entry which is preliminary data.</text>
</comment>
<dbReference type="Pfam" id="PF01694">
    <property type="entry name" value="Rhomboid"/>
    <property type="match status" value="1"/>
</dbReference>
<protein>
    <submittedName>
        <fullName evidence="9">Rhomboid family intramembrane serine protease</fullName>
        <ecNumber evidence="9">3.4.21.-</ecNumber>
    </submittedName>
</protein>
<evidence type="ECO:0000256" key="4">
    <source>
        <dbReference type="ARBA" id="ARBA00022801"/>
    </source>
</evidence>
<dbReference type="InterPro" id="IPR022764">
    <property type="entry name" value="Peptidase_S54_rhomboid_dom"/>
</dbReference>
<evidence type="ECO:0000256" key="3">
    <source>
        <dbReference type="ARBA" id="ARBA00022692"/>
    </source>
</evidence>
<dbReference type="EMBL" id="JAWXVI010000006">
    <property type="protein sequence ID" value="MDX6190000.1"/>
    <property type="molecule type" value="Genomic_DNA"/>
</dbReference>
<evidence type="ECO:0000256" key="1">
    <source>
        <dbReference type="ARBA" id="ARBA00004141"/>
    </source>
</evidence>
<comment type="similarity">
    <text evidence="2">Belongs to the peptidase S54 family.</text>
</comment>
<dbReference type="EC" id="3.4.21.-" evidence="9"/>
<evidence type="ECO:0000313" key="10">
    <source>
        <dbReference type="Proteomes" id="UP001273350"/>
    </source>
</evidence>
<keyword evidence="6 7" id="KW-0472">Membrane</keyword>
<proteinExistence type="inferred from homology"/>
<dbReference type="PANTHER" id="PTHR43731">
    <property type="entry name" value="RHOMBOID PROTEASE"/>
    <property type="match status" value="1"/>
</dbReference>
<evidence type="ECO:0000256" key="5">
    <source>
        <dbReference type="ARBA" id="ARBA00022989"/>
    </source>
</evidence>
<evidence type="ECO:0000256" key="6">
    <source>
        <dbReference type="ARBA" id="ARBA00023136"/>
    </source>
</evidence>
<dbReference type="PANTHER" id="PTHR43731:SF14">
    <property type="entry name" value="PRESENILIN-ASSOCIATED RHOMBOID-LIKE PROTEIN, MITOCHONDRIAL"/>
    <property type="match status" value="1"/>
</dbReference>
<evidence type="ECO:0000259" key="8">
    <source>
        <dbReference type="Pfam" id="PF01694"/>
    </source>
</evidence>
<keyword evidence="5 7" id="KW-1133">Transmembrane helix</keyword>
<evidence type="ECO:0000256" key="7">
    <source>
        <dbReference type="SAM" id="Phobius"/>
    </source>
</evidence>
<dbReference type="Proteomes" id="UP001273350">
    <property type="component" value="Unassembled WGS sequence"/>
</dbReference>
<feature type="transmembrane region" description="Helical" evidence="7">
    <location>
        <begin position="270"/>
        <end position="289"/>
    </location>
</feature>
<keyword evidence="4 9" id="KW-0378">Hydrolase</keyword>
<feature type="transmembrane region" description="Helical" evidence="7">
    <location>
        <begin position="370"/>
        <end position="400"/>
    </location>
</feature>
<sequence>MTDFTKKFKLIYLPFLLITISSILGYTFLHWLLFIQLELFSIKEDILKFWLPIGLACLSIYFFLYPRVKLLRFKKDDTPSFICFLAALIIVIPTITAQEYLTTATGKVTDLKDIYQIQKLEKTKYYTLKRCYIDKRNIGVLNMTSLSGKGNTTFNIEIYVTIPIFRTAKDTSKTECEYWLGQKYTHSISNSLSSDDKKYYHNEFAQTVSQEFKYTDFSNFTYLEAIGETKDHDNFDDAVTKNTQYDFKKPIIFKAHKERFEKRNGDKLEWFFILLSGGLFISLIFLLFAKLKTGAIYDFKNRGKARNKSLKEAFDILLPKEDYYITPILVNINIIVFLIMVISGLGFMQFEGKDLLQWGANFKPSTINGQWWRLLTATFLHGGIIHLASNMFGLLFIGALLEPVLGKTKFSLLYLLTGLLASLASIWWFDATVSVGASGAIFGLYGVFLALLLKEVFPKEFSTVFMTSTLIFIAYNLLMGLTGGIDNAAHIGGLLSGFIIGLVLSPIVKKKSEFDNK</sequence>
<dbReference type="RefSeq" id="WP_230003175.1">
    <property type="nucleotide sequence ID" value="NZ_CP087134.1"/>
</dbReference>
<evidence type="ECO:0000256" key="2">
    <source>
        <dbReference type="ARBA" id="ARBA00009045"/>
    </source>
</evidence>
<name>A0ABU4REW2_9FLAO</name>
<dbReference type="GO" id="GO:0008233">
    <property type="term" value="F:peptidase activity"/>
    <property type="evidence" value="ECO:0007669"/>
    <property type="project" value="UniProtKB-KW"/>
</dbReference>
<feature type="transmembrane region" description="Helical" evidence="7">
    <location>
        <begin position="12"/>
        <end position="37"/>
    </location>
</feature>
<dbReference type="InterPro" id="IPR050925">
    <property type="entry name" value="Rhomboid_protease_S54"/>
</dbReference>
<accession>A0ABU4REW2</accession>
<feature type="transmembrane region" description="Helical" evidence="7">
    <location>
        <begin position="78"/>
        <end position="97"/>
    </location>
</feature>
<keyword evidence="3 7" id="KW-0812">Transmembrane</keyword>
<feature type="transmembrane region" description="Helical" evidence="7">
    <location>
        <begin position="435"/>
        <end position="453"/>
    </location>
</feature>
<dbReference type="InterPro" id="IPR035952">
    <property type="entry name" value="Rhomboid-like_sf"/>
</dbReference>
<organism evidence="9 10">
    <name type="scientific">Flavobacterium cupriresistens</name>
    <dbReference type="NCBI Taxonomy" id="2893885"/>
    <lineage>
        <taxon>Bacteria</taxon>
        <taxon>Pseudomonadati</taxon>
        <taxon>Bacteroidota</taxon>
        <taxon>Flavobacteriia</taxon>
        <taxon>Flavobacteriales</taxon>
        <taxon>Flavobacteriaceae</taxon>
        <taxon>Flavobacterium</taxon>
    </lineage>
</organism>
<keyword evidence="10" id="KW-1185">Reference proteome</keyword>